<proteinExistence type="predicted"/>
<dbReference type="AlphaFoldDB" id="A0A2A2TFG7"/>
<dbReference type="Gene3D" id="3.90.1580.10">
    <property type="entry name" value="paralog of FGE (formylglycine-generating enzyme)"/>
    <property type="match status" value="1"/>
</dbReference>
<evidence type="ECO:0000259" key="4">
    <source>
        <dbReference type="Pfam" id="PF03781"/>
    </source>
</evidence>
<dbReference type="PANTHER" id="PTHR23150">
    <property type="entry name" value="SULFATASE MODIFYING FACTOR 1, 2"/>
    <property type="match status" value="1"/>
</dbReference>
<evidence type="ECO:0000256" key="3">
    <source>
        <dbReference type="ARBA" id="ARBA00037882"/>
    </source>
</evidence>
<evidence type="ECO:0000259" key="5">
    <source>
        <dbReference type="Pfam" id="PF12867"/>
    </source>
</evidence>
<feature type="domain" description="DinB-like" evidence="5">
    <location>
        <begin position="43"/>
        <end position="167"/>
    </location>
</feature>
<keyword evidence="7" id="KW-1185">Reference proteome</keyword>
<dbReference type="SUPFAM" id="SSF109854">
    <property type="entry name" value="DinB/YfiT-like putative metalloenzymes"/>
    <property type="match status" value="1"/>
</dbReference>
<sequence>MHVQKIALSVWGKTVRLELNKSSLKDLKQNYPGSITKSYIRDAFQECRSQTLELFDKIKLEAFYSQVHPDFSPIGWHLGHIAFTESLWLLERSAGKKCIFPEYRKLYAADGLPKSQRVKLPSIEETRYYLDVVREKVFDYLEVADIAAVEKIWFFLLQHECQHCETISIIWELIKTQSSNPIKISRQDISTSLPISPICQEMIKIPAGEFLMGSNEIDALDNEKSSYQVYLDTYFIDRYPVTCGNFRDFIQAEGYKNSQYWSDTGWTWLQSKQLKQPLYWHDDTAWDNHPVCGVSYYEAEAYGKFVGKRLPTEAEWEKAARWDVKSNRDRKYPWGEEKPTAEYCNCAGNIYKPQTTPVNAYPQGQSASGMYDALGNVWEWTSSWFDGYPGFEYYPYIGYSQVYFDGEHRVLKGGSWGTRIWAMRSSFRNWYHPHVREIFAGFRCVRD</sequence>
<accession>A0A2A2TFG7</accession>
<comment type="pathway">
    <text evidence="3">Amino-acid biosynthesis; ergothioneine biosynthesis.</text>
</comment>
<protein>
    <recommendedName>
        <fullName evidence="8">Ergothioneine biosynthesis protein EgtB</fullName>
    </recommendedName>
</protein>
<dbReference type="OrthoDB" id="9768004at2"/>
<dbReference type="InterPro" id="IPR042095">
    <property type="entry name" value="SUMF_sf"/>
</dbReference>
<organism evidence="6 7">
    <name type="scientific">Brunnivagina elsteri CCALA 953</name>
    <dbReference type="NCBI Taxonomy" id="987040"/>
    <lineage>
        <taxon>Bacteria</taxon>
        <taxon>Bacillati</taxon>
        <taxon>Cyanobacteriota</taxon>
        <taxon>Cyanophyceae</taxon>
        <taxon>Nostocales</taxon>
        <taxon>Calotrichaceae</taxon>
        <taxon>Brunnivagina</taxon>
    </lineage>
</organism>
<dbReference type="SUPFAM" id="SSF56436">
    <property type="entry name" value="C-type lectin-like"/>
    <property type="match status" value="1"/>
</dbReference>
<comment type="caution">
    <text evidence="6">The sequence shown here is derived from an EMBL/GenBank/DDBJ whole genome shotgun (WGS) entry which is preliminary data.</text>
</comment>
<name>A0A2A2TFG7_9CYAN</name>
<evidence type="ECO:0008006" key="8">
    <source>
        <dbReference type="Google" id="ProtNLM"/>
    </source>
</evidence>
<dbReference type="Pfam" id="PF03781">
    <property type="entry name" value="FGE-sulfatase"/>
    <property type="match status" value="1"/>
</dbReference>
<dbReference type="Pfam" id="PF12867">
    <property type="entry name" value="DinB_2"/>
    <property type="match status" value="1"/>
</dbReference>
<dbReference type="InterPro" id="IPR016187">
    <property type="entry name" value="CTDL_fold"/>
</dbReference>
<dbReference type="InterPro" id="IPR024775">
    <property type="entry name" value="DinB-like"/>
</dbReference>
<dbReference type="InterPro" id="IPR034660">
    <property type="entry name" value="DinB/YfiT-like"/>
</dbReference>
<dbReference type="InterPro" id="IPR005532">
    <property type="entry name" value="SUMF_dom"/>
</dbReference>
<keyword evidence="1" id="KW-0560">Oxidoreductase</keyword>
<reference evidence="6 7" key="1">
    <citation type="submission" date="2017-08" db="EMBL/GenBank/DDBJ databases">
        <title>Draft genome sequence of filamentous cyanobacterium Calothrix elsteri CCALA 953.</title>
        <authorList>
            <person name="Gagunashvili A.N."/>
            <person name="Elster J."/>
            <person name="Andresson O.S."/>
        </authorList>
    </citation>
    <scope>NUCLEOTIDE SEQUENCE [LARGE SCALE GENOMIC DNA]</scope>
    <source>
        <strain evidence="6 7">CCALA 953</strain>
    </source>
</reference>
<evidence type="ECO:0000313" key="6">
    <source>
        <dbReference type="EMBL" id="PAX52416.1"/>
    </source>
</evidence>
<dbReference type="InterPro" id="IPR051043">
    <property type="entry name" value="Sulfatase_Mod_Factor_Kinase"/>
</dbReference>
<evidence type="ECO:0000256" key="2">
    <source>
        <dbReference type="ARBA" id="ARBA00023004"/>
    </source>
</evidence>
<evidence type="ECO:0000313" key="7">
    <source>
        <dbReference type="Proteomes" id="UP000218238"/>
    </source>
</evidence>
<feature type="domain" description="Sulfatase-modifying factor enzyme-like" evidence="4">
    <location>
        <begin position="199"/>
        <end position="446"/>
    </location>
</feature>
<evidence type="ECO:0000256" key="1">
    <source>
        <dbReference type="ARBA" id="ARBA00023002"/>
    </source>
</evidence>
<gene>
    <name evidence="6" type="ORF">CK510_19430</name>
</gene>
<dbReference type="PANTHER" id="PTHR23150:SF36">
    <property type="entry name" value="HERCYNINE OXYGENASE"/>
    <property type="match status" value="1"/>
</dbReference>
<dbReference type="EMBL" id="NTFS01000241">
    <property type="protein sequence ID" value="PAX52416.1"/>
    <property type="molecule type" value="Genomic_DNA"/>
</dbReference>
<keyword evidence="2" id="KW-0408">Iron</keyword>
<dbReference type="Proteomes" id="UP000218238">
    <property type="component" value="Unassembled WGS sequence"/>
</dbReference>
<dbReference type="Gene3D" id="1.20.120.450">
    <property type="entry name" value="dinb family like domain"/>
    <property type="match status" value="1"/>
</dbReference>